<accession>A0A9X0XD59</accession>
<gene>
    <name evidence="2" type="ORF">JI742_01725</name>
</gene>
<dbReference type="InterPro" id="IPR029063">
    <property type="entry name" value="SAM-dependent_MTases_sf"/>
</dbReference>
<evidence type="ECO:0000313" key="3">
    <source>
        <dbReference type="Proteomes" id="UP000643207"/>
    </source>
</evidence>
<dbReference type="SUPFAM" id="SSF53335">
    <property type="entry name" value="S-adenosyl-L-methionine-dependent methyltransferases"/>
    <property type="match status" value="1"/>
</dbReference>
<organism evidence="2 3">
    <name type="scientific">Aquariibacter lacus</name>
    <dbReference type="NCBI Taxonomy" id="2801332"/>
    <lineage>
        <taxon>Bacteria</taxon>
        <taxon>Pseudomonadati</taxon>
        <taxon>Pseudomonadota</taxon>
        <taxon>Betaproteobacteria</taxon>
        <taxon>Burkholderiales</taxon>
        <taxon>Sphaerotilaceae</taxon>
        <taxon>Aquariibacter</taxon>
    </lineage>
</organism>
<evidence type="ECO:0000256" key="1">
    <source>
        <dbReference type="SAM" id="MobiDB-lite"/>
    </source>
</evidence>
<reference evidence="2 3" key="1">
    <citation type="submission" date="2021-01" db="EMBL/GenBank/DDBJ databases">
        <title>Piscinibacter sp. Jin2 Genome sequencing and assembly.</title>
        <authorList>
            <person name="Kim I."/>
        </authorList>
    </citation>
    <scope>NUCLEOTIDE SEQUENCE [LARGE SCALE GENOMIC DNA]</scope>
    <source>
        <strain evidence="2 3">Jin2</strain>
    </source>
</reference>
<dbReference type="Gene3D" id="3.40.50.150">
    <property type="entry name" value="Vaccinia Virus protein VP39"/>
    <property type="match status" value="1"/>
</dbReference>
<dbReference type="Proteomes" id="UP000643207">
    <property type="component" value="Unassembled WGS sequence"/>
</dbReference>
<feature type="region of interest" description="Disordered" evidence="1">
    <location>
        <begin position="315"/>
        <end position="345"/>
    </location>
</feature>
<feature type="compositionally biased region" description="Low complexity" evidence="1">
    <location>
        <begin position="321"/>
        <end position="337"/>
    </location>
</feature>
<keyword evidence="3" id="KW-1185">Reference proteome</keyword>
<proteinExistence type="predicted"/>
<dbReference type="EMBL" id="JAERRA010000001">
    <property type="protein sequence ID" value="MBL0718597.1"/>
    <property type="molecule type" value="Genomic_DNA"/>
</dbReference>
<sequence>MRHDLLPRLVCPACRRGLRLRAWSADAERVHLGHLQCPACAIVTPIVDGFVLFTEPLLHAGQARPEALAALGERLFGPAEALADALRARRQRGACEVYAAFQPFNEAMRVIEPLLPWLRPRVPAQGGAILDLWCRTGWSAQWLAGCFPETPVVAMWEGAHSVLGYKGWHHLMGPGQRRGNLDVVFSDPRQPLPFADAAFSLVYSHDVLHRHGWQPLAGESLRVAHAEGAVLHTHLHLRNSEPEPFFERGCQQEHGRDWRAWLDGVEAAEPPRRGWVLGESEVFDTPRLTRLADGANTPDYNGLLLLLPAHADDRLSEHAPADGPGDAAAEAPGDTPTPGGPGPAFPAWAPGWRQVLNPLMRCSASAGEARVHPAALGGTVAGLLRQHPVYQARLPAQGLRLDGGDWALLALCAAGLDGAALRACVDEAAAPRSHQRLARLNRHELLHAAPVDRCALHVQNVHALQADTLNPPDADPQALHARVTQWLDRWAAEPTRTVLRLDDGEGLSGAEARHLIQALQQALRQPPGGLAPATLRLRGDHPLLDLLALAAALAGCPLHWTAEPGPPAVQRLPADPGPDDSPAPWQALGADGDPTGLLAQVLADASETAAPAISLKLDTPVHLPAAGLHAPLHHWLSGSLLLQPWVIGRDGPADARVPGWLLRWGRWQAEALGWDEVARVNAGEQTPA</sequence>
<name>A0A9X0XD59_9BURK</name>
<feature type="region of interest" description="Disordered" evidence="1">
    <location>
        <begin position="565"/>
        <end position="590"/>
    </location>
</feature>
<dbReference type="AlphaFoldDB" id="A0A9X0XD59"/>
<dbReference type="RefSeq" id="WP_201823417.1">
    <property type="nucleotide sequence ID" value="NZ_JAERRA010000001.1"/>
</dbReference>
<protein>
    <submittedName>
        <fullName evidence="2">Uncharacterized protein</fullName>
    </submittedName>
</protein>
<comment type="caution">
    <text evidence="2">The sequence shown here is derived from an EMBL/GenBank/DDBJ whole genome shotgun (WGS) entry which is preliminary data.</text>
</comment>
<evidence type="ECO:0000313" key="2">
    <source>
        <dbReference type="EMBL" id="MBL0718597.1"/>
    </source>
</evidence>